<keyword evidence="1" id="KW-0472">Membrane</keyword>
<name>A0A0C9XBK8_9AGAR</name>
<accession>A0A0C9XBK8</accession>
<dbReference type="EMBL" id="KN838833">
    <property type="protein sequence ID" value="KIJ93627.1"/>
    <property type="molecule type" value="Genomic_DNA"/>
</dbReference>
<keyword evidence="1" id="KW-1133">Transmembrane helix</keyword>
<protein>
    <submittedName>
        <fullName evidence="2">Uncharacterized protein</fullName>
    </submittedName>
</protein>
<evidence type="ECO:0000313" key="3">
    <source>
        <dbReference type="Proteomes" id="UP000054477"/>
    </source>
</evidence>
<dbReference type="AlphaFoldDB" id="A0A0C9XBK8"/>
<keyword evidence="1" id="KW-0812">Transmembrane</keyword>
<feature type="transmembrane region" description="Helical" evidence="1">
    <location>
        <begin position="14"/>
        <end position="35"/>
    </location>
</feature>
<proteinExistence type="predicted"/>
<keyword evidence="3" id="KW-1185">Reference proteome</keyword>
<dbReference type="Proteomes" id="UP000054477">
    <property type="component" value="Unassembled WGS sequence"/>
</dbReference>
<gene>
    <name evidence="2" type="ORF">K443DRAFT_72751</name>
</gene>
<evidence type="ECO:0000313" key="2">
    <source>
        <dbReference type="EMBL" id="KIJ93627.1"/>
    </source>
</evidence>
<dbReference type="HOGENOM" id="CLU_3055995_0_0_1"/>
<evidence type="ECO:0000256" key="1">
    <source>
        <dbReference type="SAM" id="Phobius"/>
    </source>
</evidence>
<dbReference type="OrthoDB" id="10556077at2759"/>
<reference evidence="3" key="2">
    <citation type="submission" date="2015-01" db="EMBL/GenBank/DDBJ databases">
        <title>Evolutionary Origins and Diversification of the Mycorrhizal Mutualists.</title>
        <authorList>
            <consortium name="DOE Joint Genome Institute"/>
            <consortium name="Mycorrhizal Genomics Consortium"/>
            <person name="Kohler A."/>
            <person name="Kuo A."/>
            <person name="Nagy L.G."/>
            <person name="Floudas D."/>
            <person name="Copeland A."/>
            <person name="Barry K.W."/>
            <person name="Cichocki N."/>
            <person name="Veneault-Fourrey C."/>
            <person name="LaButti K."/>
            <person name="Lindquist E.A."/>
            <person name="Lipzen A."/>
            <person name="Lundell T."/>
            <person name="Morin E."/>
            <person name="Murat C."/>
            <person name="Riley R."/>
            <person name="Ohm R."/>
            <person name="Sun H."/>
            <person name="Tunlid A."/>
            <person name="Henrissat B."/>
            <person name="Grigoriev I.V."/>
            <person name="Hibbett D.S."/>
            <person name="Martin F."/>
        </authorList>
    </citation>
    <scope>NUCLEOTIDE SEQUENCE [LARGE SCALE GENOMIC DNA]</scope>
    <source>
        <strain evidence="3">LaAM-08-1</strain>
    </source>
</reference>
<reference evidence="2 3" key="1">
    <citation type="submission" date="2014-04" db="EMBL/GenBank/DDBJ databases">
        <authorList>
            <consortium name="DOE Joint Genome Institute"/>
            <person name="Kuo A."/>
            <person name="Kohler A."/>
            <person name="Nagy L.G."/>
            <person name="Floudas D."/>
            <person name="Copeland A."/>
            <person name="Barry K.W."/>
            <person name="Cichocki N."/>
            <person name="Veneault-Fourrey C."/>
            <person name="LaButti K."/>
            <person name="Lindquist E.A."/>
            <person name="Lipzen A."/>
            <person name="Lundell T."/>
            <person name="Morin E."/>
            <person name="Murat C."/>
            <person name="Sun H."/>
            <person name="Tunlid A."/>
            <person name="Henrissat B."/>
            <person name="Grigoriev I.V."/>
            <person name="Hibbett D.S."/>
            <person name="Martin F."/>
            <person name="Nordberg H.P."/>
            <person name="Cantor M.N."/>
            <person name="Hua S.X."/>
        </authorList>
    </citation>
    <scope>NUCLEOTIDE SEQUENCE [LARGE SCALE GENOMIC DNA]</scope>
    <source>
        <strain evidence="2 3">LaAM-08-1</strain>
    </source>
</reference>
<sequence>ILMGLKDPTAIVELLTLATLILAFSALVGLMFLFLSYRRLNKKVYCALVLAEEV</sequence>
<organism evidence="2 3">
    <name type="scientific">Laccaria amethystina LaAM-08-1</name>
    <dbReference type="NCBI Taxonomy" id="1095629"/>
    <lineage>
        <taxon>Eukaryota</taxon>
        <taxon>Fungi</taxon>
        <taxon>Dikarya</taxon>
        <taxon>Basidiomycota</taxon>
        <taxon>Agaricomycotina</taxon>
        <taxon>Agaricomycetes</taxon>
        <taxon>Agaricomycetidae</taxon>
        <taxon>Agaricales</taxon>
        <taxon>Agaricineae</taxon>
        <taxon>Hydnangiaceae</taxon>
        <taxon>Laccaria</taxon>
    </lineage>
</organism>
<feature type="non-terminal residue" evidence="2">
    <location>
        <position position="54"/>
    </location>
</feature>
<feature type="non-terminal residue" evidence="2">
    <location>
        <position position="1"/>
    </location>
</feature>